<reference evidence="3" key="1">
    <citation type="journal article" date="2023" name="Mol. Phylogenet. Evol.">
        <title>Genome-scale phylogeny and comparative genomics of the fungal order Sordariales.</title>
        <authorList>
            <person name="Hensen N."/>
            <person name="Bonometti L."/>
            <person name="Westerberg I."/>
            <person name="Brannstrom I.O."/>
            <person name="Guillou S."/>
            <person name="Cros-Aarteil S."/>
            <person name="Calhoun S."/>
            <person name="Haridas S."/>
            <person name="Kuo A."/>
            <person name="Mondo S."/>
            <person name="Pangilinan J."/>
            <person name="Riley R."/>
            <person name="LaButti K."/>
            <person name="Andreopoulos B."/>
            <person name="Lipzen A."/>
            <person name="Chen C."/>
            <person name="Yan M."/>
            <person name="Daum C."/>
            <person name="Ng V."/>
            <person name="Clum A."/>
            <person name="Steindorff A."/>
            <person name="Ohm R.A."/>
            <person name="Martin F."/>
            <person name="Silar P."/>
            <person name="Natvig D.O."/>
            <person name="Lalanne C."/>
            <person name="Gautier V."/>
            <person name="Ament-Velasquez S.L."/>
            <person name="Kruys A."/>
            <person name="Hutchinson M.I."/>
            <person name="Powell A.J."/>
            <person name="Barry K."/>
            <person name="Miller A.N."/>
            <person name="Grigoriev I.V."/>
            <person name="Debuchy R."/>
            <person name="Gladieux P."/>
            <person name="Hiltunen Thoren M."/>
            <person name="Johannesson H."/>
        </authorList>
    </citation>
    <scope>NUCLEOTIDE SEQUENCE</scope>
    <source>
        <strain evidence="3">CBS 359.72</strain>
    </source>
</reference>
<proteinExistence type="predicted"/>
<name>A0AAN7HH31_9PEZI</name>
<comment type="caution">
    <text evidence="3">The sequence shown here is derived from an EMBL/GenBank/DDBJ whole genome shotgun (WGS) entry which is preliminary data.</text>
</comment>
<dbReference type="AlphaFoldDB" id="A0AAN7HH31"/>
<dbReference type="Proteomes" id="UP001303647">
    <property type="component" value="Unassembled WGS sequence"/>
</dbReference>
<feature type="coiled-coil region" evidence="1">
    <location>
        <begin position="113"/>
        <end position="140"/>
    </location>
</feature>
<gene>
    <name evidence="3" type="ORF">C7999DRAFT_29864</name>
</gene>
<evidence type="ECO:0000256" key="1">
    <source>
        <dbReference type="SAM" id="Coils"/>
    </source>
</evidence>
<keyword evidence="1" id="KW-0175">Coiled coil</keyword>
<sequence>MLYFGYPSEMEAIEFYREQTSINPKMMHTLHHASKRKLGSTTTSGRQCSSSFEKNIEVTGSLSNAEYEARRGIGKPPPNSGQKRQKIEERVAKSENVFDSIEVDDDEPPSALLFIAETAVDKLKAKCKTLQKQDEQLAAASSALDVGAMDQKKDIEQLKKQQKACGRISMLVKQALAAYDVRKLENKKGQIAAQCSGLEDENKILRSQLVSLMD</sequence>
<protein>
    <submittedName>
        <fullName evidence="3">Uncharacterized protein</fullName>
    </submittedName>
</protein>
<dbReference type="EMBL" id="MU857621">
    <property type="protein sequence ID" value="KAK4249616.1"/>
    <property type="molecule type" value="Genomic_DNA"/>
</dbReference>
<evidence type="ECO:0000313" key="4">
    <source>
        <dbReference type="Proteomes" id="UP001303647"/>
    </source>
</evidence>
<feature type="region of interest" description="Disordered" evidence="2">
    <location>
        <begin position="67"/>
        <end position="86"/>
    </location>
</feature>
<evidence type="ECO:0000313" key="3">
    <source>
        <dbReference type="EMBL" id="KAK4249616.1"/>
    </source>
</evidence>
<keyword evidence="4" id="KW-1185">Reference proteome</keyword>
<organism evidence="3 4">
    <name type="scientific">Corynascus novoguineensis</name>
    <dbReference type="NCBI Taxonomy" id="1126955"/>
    <lineage>
        <taxon>Eukaryota</taxon>
        <taxon>Fungi</taxon>
        <taxon>Dikarya</taxon>
        <taxon>Ascomycota</taxon>
        <taxon>Pezizomycotina</taxon>
        <taxon>Sordariomycetes</taxon>
        <taxon>Sordariomycetidae</taxon>
        <taxon>Sordariales</taxon>
        <taxon>Chaetomiaceae</taxon>
        <taxon>Corynascus</taxon>
    </lineage>
</organism>
<accession>A0AAN7HH31</accession>
<evidence type="ECO:0000256" key="2">
    <source>
        <dbReference type="SAM" id="MobiDB-lite"/>
    </source>
</evidence>
<reference evidence="3" key="2">
    <citation type="submission" date="2023-05" db="EMBL/GenBank/DDBJ databases">
        <authorList>
            <consortium name="Lawrence Berkeley National Laboratory"/>
            <person name="Steindorff A."/>
            <person name="Hensen N."/>
            <person name="Bonometti L."/>
            <person name="Westerberg I."/>
            <person name="Brannstrom I.O."/>
            <person name="Guillou S."/>
            <person name="Cros-Aarteil S."/>
            <person name="Calhoun S."/>
            <person name="Haridas S."/>
            <person name="Kuo A."/>
            <person name="Mondo S."/>
            <person name="Pangilinan J."/>
            <person name="Riley R."/>
            <person name="Labutti K."/>
            <person name="Andreopoulos B."/>
            <person name="Lipzen A."/>
            <person name="Chen C."/>
            <person name="Yanf M."/>
            <person name="Daum C."/>
            <person name="Ng V."/>
            <person name="Clum A."/>
            <person name="Ohm R."/>
            <person name="Martin F."/>
            <person name="Silar P."/>
            <person name="Natvig D."/>
            <person name="Lalanne C."/>
            <person name="Gautier V."/>
            <person name="Ament-Velasquez S.L."/>
            <person name="Kruys A."/>
            <person name="Hutchinson M.I."/>
            <person name="Powell A.J."/>
            <person name="Barry K."/>
            <person name="Miller A.N."/>
            <person name="Grigoriev I.V."/>
            <person name="Debuchy R."/>
            <person name="Gladieux P."/>
            <person name="Thoren M.H."/>
            <person name="Johannesson H."/>
        </authorList>
    </citation>
    <scope>NUCLEOTIDE SEQUENCE</scope>
    <source>
        <strain evidence="3">CBS 359.72</strain>
    </source>
</reference>